<feature type="compositionally biased region" description="Basic and acidic residues" evidence="1">
    <location>
        <begin position="87"/>
        <end position="98"/>
    </location>
</feature>
<feature type="compositionally biased region" description="Polar residues" evidence="1">
    <location>
        <begin position="106"/>
        <end position="122"/>
    </location>
</feature>
<evidence type="ECO:0000313" key="2">
    <source>
        <dbReference type="EMBL" id="KMP07912.1"/>
    </source>
</evidence>
<organism evidence="2 3">
    <name type="scientific">Coccidioides immitis RMSCC 2394</name>
    <dbReference type="NCBI Taxonomy" id="404692"/>
    <lineage>
        <taxon>Eukaryota</taxon>
        <taxon>Fungi</taxon>
        <taxon>Dikarya</taxon>
        <taxon>Ascomycota</taxon>
        <taxon>Pezizomycotina</taxon>
        <taxon>Eurotiomycetes</taxon>
        <taxon>Eurotiomycetidae</taxon>
        <taxon>Onygenales</taxon>
        <taxon>Onygenaceae</taxon>
        <taxon>Coccidioides</taxon>
    </lineage>
</organism>
<proteinExistence type="predicted"/>
<reference evidence="3" key="1">
    <citation type="journal article" date="2010" name="Genome Res.">
        <title>Population genomic sequencing of Coccidioides fungi reveals recent hybridization and transposon control.</title>
        <authorList>
            <person name="Neafsey D.E."/>
            <person name="Barker B.M."/>
            <person name="Sharpton T.J."/>
            <person name="Stajich J.E."/>
            <person name="Park D.J."/>
            <person name="Whiston E."/>
            <person name="Hung C.-Y."/>
            <person name="McMahan C."/>
            <person name="White J."/>
            <person name="Sykes S."/>
            <person name="Heiman D."/>
            <person name="Young S."/>
            <person name="Zeng Q."/>
            <person name="Abouelleil A."/>
            <person name="Aftuck L."/>
            <person name="Bessette D."/>
            <person name="Brown A."/>
            <person name="FitzGerald M."/>
            <person name="Lui A."/>
            <person name="Macdonald J.P."/>
            <person name="Priest M."/>
            <person name="Orbach M.J."/>
            <person name="Galgiani J.N."/>
            <person name="Kirkland T.N."/>
            <person name="Cole G.T."/>
            <person name="Birren B.W."/>
            <person name="Henn M.R."/>
            <person name="Taylor J.W."/>
            <person name="Rounsley S.D."/>
        </authorList>
    </citation>
    <scope>NUCLEOTIDE SEQUENCE [LARGE SCALE GENOMIC DNA]</scope>
    <source>
        <strain evidence="3">RMSCC 2394</strain>
    </source>
</reference>
<dbReference type="AlphaFoldDB" id="A0A0J7BCV0"/>
<evidence type="ECO:0000313" key="3">
    <source>
        <dbReference type="Proteomes" id="UP000054565"/>
    </source>
</evidence>
<feature type="compositionally biased region" description="Pro residues" evidence="1">
    <location>
        <begin position="123"/>
        <end position="135"/>
    </location>
</feature>
<protein>
    <submittedName>
        <fullName evidence="2">Uncharacterized protein</fullName>
    </submittedName>
</protein>
<dbReference type="EMBL" id="DS028097">
    <property type="protein sequence ID" value="KMP07912.1"/>
    <property type="molecule type" value="Genomic_DNA"/>
</dbReference>
<accession>A0A0J7BCV0</accession>
<evidence type="ECO:0000256" key="1">
    <source>
        <dbReference type="SAM" id="MobiDB-lite"/>
    </source>
</evidence>
<gene>
    <name evidence="2" type="ORF">CIRG_07593</name>
</gene>
<dbReference type="Proteomes" id="UP000054565">
    <property type="component" value="Unassembled WGS sequence"/>
</dbReference>
<sequence length="135" mass="14668">MTPELHSQDLTGALTLERVPGSSLTSDIPTPLQQPDVHMRVFASVVFNIAYGYLHYTIAMMRIPSPDSQSRVALKFGRDVIIEGLEEAPRRAVSRDRSGQGGSGRVHQSSSSLADFISETNLSPPPPTVELQPPT</sequence>
<feature type="region of interest" description="Disordered" evidence="1">
    <location>
        <begin position="87"/>
        <end position="135"/>
    </location>
</feature>
<name>A0A0J7BCV0_COCIT</name>